<organism evidence="2 3">
    <name type="scientific">Clathrospora elynae</name>
    <dbReference type="NCBI Taxonomy" id="706981"/>
    <lineage>
        <taxon>Eukaryota</taxon>
        <taxon>Fungi</taxon>
        <taxon>Dikarya</taxon>
        <taxon>Ascomycota</taxon>
        <taxon>Pezizomycotina</taxon>
        <taxon>Dothideomycetes</taxon>
        <taxon>Pleosporomycetidae</taxon>
        <taxon>Pleosporales</taxon>
        <taxon>Diademaceae</taxon>
        <taxon>Clathrospora</taxon>
    </lineage>
</organism>
<gene>
    <name evidence="2" type="ORF">EJ02DRAFT_469104</name>
</gene>
<evidence type="ECO:0000313" key="3">
    <source>
        <dbReference type="Proteomes" id="UP000800038"/>
    </source>
</evidence>
<dbReference type="AlphaFoldDB" id="A0A6A5SC91"/>
<sequence length="326" mass="36642">MLLILPWHGAWCALRYDGERQVIMATDKYGAIPLDLRNSALLFTNYVFAVPHAIRLVTAAGGGLNKTRLKAQDGQHALQDALLLVTSLNVRTNAQNYQGMDPCDLHSEILEKMTKITMLPTDETEELPNRKRKRQDPNHGRSREMLSSQEITRICQTQSQDQYREEHRGATRSRACTDLAAFSVATTDHQDKRAIACKLTSGLAAVSKSTLIYLLYLTIHLPDRINRSTFIAPIRCQARSINILQAPIPSFHQPDSMHRSTCLSQPEKYLSISTSLYLAPLNPINPHPRDLPNYQQDAGMCNRHHGPGNQDATLIWTLPFPVLSKT</sequence>
<accession>A0A6A5SC91</accession>
<evidence type="ECO:0000313" key="2">
    <source>
        <dbReference type="EMBL" id="KAF1938235.1"/>
    </source>
</evidence>
<name>A0A6A5SC91_9PLEO</name>
<evidence type="ECO:0000256" key="1">
    <source>
        <dbReference type="SAM" id="MobiDB-lite"/>
    </source>
</evidence>
<reference evidence="2" key="1">
    <citation type="journal article" date="2020" name="Stud. Mycol.">
        <title>101 Dothideomycetes genomes: a test case for predicting lifestyles and emergence of pathogens.</title>
        <authorList>
            <person name="Haridas S."/>
            <person name="Albert R."/>
            <person name="Binder M."/>
            <person name="Bloem J."/>
            <person name="Labutti K."/>
            <person name="Salamov A."/>
            <person name="Andreopoulos B."/>
            <person name="Baker S."/>
            <person name="Barry K."/>
            <person name="Bills G."/>
            <person name="Bluhm B."/>
            <person name="Cannon C."/>
            <person name="Castanera R."/>
            <person name="Culley D."/>
            <person name="Daum C."/>
            <person name="Ezra D."/>
            <person name="Gonzalez J."/>
            <person name="Henrissat B."/>
            <person name="Kuo A."/>
            <person name="Liang C."/>
            <person name="Lipzen A."/>
            <person name="Lutzoni F."/>
            <person name="Magnuson J."/>
            <person name="Mondo S."/>
            <person name="Nolan M."/>
            <person name="Ohm R."/>
            <person name="Pangilinan J."/>
            <person name="Park H.-J."/>
            <person name="Ramirez L."/>
            <person name="Alfaro M."/>
            <person name="Sun H."/>
            <person name="Tritt A."/>
            <person name="Yoshinaga Y."/>
            <person name="Zwiers L.-H."/>
            <person name="Turgeon B."/>
            <person name="Goodwin S."/>
            <person name="Spatafora J."/>
            <person name="Crous P."/>
            <person name="Grigoriev I."/>
        </authorList>
    </citation>
    <scope>NUCLEOTIDE SEQUENCE</scope>
    <source>
        <strain evidence="2">CBS 161.51</strain>
    </source>
</reference>
<feature type="region of interest" description="Disordered" evidence="1">
    <location>
        <begin position="120"/>
        <end position="148"/>
    </location>
</feature>
<protein>
    <submittedName>
        <fullName evidence="2">Uncharacterized protein</fullName>
    </submittedName>
</protein>
<proteinExistence type="predicted"/>
<dbReference type="Proteomes" id="UP000800038">
    <property type="component" value="Unassembled WGS sequence"/>
</dbReference>
<dbReference type="EMBL" id="ML976111">
    <property type="protein sequence ID" value="KAF1938235.1"/>
    <property type="molecule type" value="Genomic_DNA"/>
</dbReference>
<feature type="compositionally biased region" description="Basic and acidic residues" evidence="1">
    <location>
        <begin position="135"/>
        <end position="144"/>
    </location>
</feature>
<keyword evidence="3" id="KW-1185">Reference proteome</keyword>